<dbReference type="RefSeq" id="WP_133293293.1">
    <property type="nucleotide sequence ID" value="NZ_SMSJ01000204.1"/>
</dbReference>
<organism evidence="1 2">
    <name type="scientific">Dankookia rubra</name>
    <dbReference type="NCBI Taxonomy" id="1442381"/>
    <lineage>
        <taxon>Bacteria</taxon>
        <taxon>Pseudomonadati</taxon>
        <taxon>Pseudomonadota</taxon>
        <taxon>Alphaproteobacteria</taxon>
        <taxon>Acetobacterales</taxon>
        <taxon>Roseomonadaceae</taxon>
        <taxon>Dankookia</taxon>
    </lineage>
</organism>
<evidence type="ECO:0000313" key="1">
    <source>
        <dbReference type="EMBL" id="TDH57842.1"/>
    </source>
</evidence>
<reference evidence="1 2" key="1">
    <citation type="journal article" date="2016" name="J. Microbiol.">
        <title>Dankookia rubra gen. nov., sp. nov., an alphaproteobacterium isolated from sediment of a shallow stream.</title>
        <authorList>
            <person name="Kim W.H."/>
            <person name="Kim D.H."/>
            <person name="Kang K."/>
            <person name="Ahn T.Y."/>
        </authorList>
    </citation>
    <scope>NUCLEOTIDE SEQUENCE [LARGE SCALE GENOMIC DNA]</scope>
    <source>
        <strain evidence="1 2">JCM30602</strain>
    </source>
</reference>
<dbReference type="Proteomes" id="UP000295096">
    <property type="component" value="Unassembled WGS sequence"/>
</dbReference>
<evidence type="ECO:0000313" key="2">
    <source>
        <dbReference type="Proteomes" id="UP000295096"/>
    </source>
</evidence>
<keyword evidence="2" id="KW-1185">Reference proteome</keyword>
<gene>
    <name evidence="1" type="ORF">E2C06_35790</name>
</gene>
<evidence type="ECO:0008006" key="3">
    <source>
        <dbReference type="Google" id="ProtNLM"/>
    </source>
</evidence>
<accession>A0A4R5Q4E4</accession>
<dbReference type="EMBL" id="SMSJ01000204">
    <property type="protein sequence ID" value="TDH57842.1"/>
    <property type="molecule type" value="Genomic_DNA"/>
</dbReference>
<dbReference type="AlphaFoldDB" id="A0A4R5Q4E4"/>
<dbReference type="OrthoDB" id="8782691at2"/>
<protein>
    <recommendedName>
        <fullName evidence="3">ISAzo13 family transposase</fullName>
    </recommendedName>
</protein>
<sequence>MIDLDDIRIRYQQAYKFLDERGRRLSAANEALALGHGGVTATSAAVGLARSTIRRAIVELQSGANPIGPRV</sequence>
<proteinExistence type="predicted"/>
<name>A0A4R5Q4E4_9PROT</name>
<comment type="caution">
    <text evidence="1">The sequence shown here is derived from an EMBL/GenBank/DDBJ whole genome shotgun (WGS) entry which is preliminary data.</text>
</comment>